<dbReference type="PANTHER" id="PTHR47595:SF1">
    <property type="entry name" value="MYB_SANT-LIKE DNA-BINDING DOMAIN-CONTAINING PROTEIN"/>
    <property type="match status" value="1"/>
</dbReference>
<evidence type="ECO:0000313" key="2">
    <source>
        <dbReference type="EMBL" id="KYM96149.1"/>
    </source>
</evidence>
<evidence type="ECO:0000313" key="3">
    <source>
        <dbReference type="Proteomes" id="UP000078542"/>
    </source>
</evidence>
<keyword evidence="3" id="KW-1185">Reference proteome</keyword>
<protein>
    <recommendedName>
        <fullName evidence="1">Myb/SANT-like DNA-binding domain-containing protein</fullName>
    </recommendedName>
</protein>
<dbReference type="AlphaFoldDB" id="A0A195C5M1"/>
<dbReference type="InterPro" id="IPR044822">
    <property type="entry name" value="Myb_DNA-bind_4"/>
</dbReference>
<accession>A0A195C5M1</accession>
<organism evidence="2 3">
    <name type="scientific">Cyphomyrmex costatus</name>
    <dbReference type="NCBI Taxonomy" id="456900"/>
    <lineage>
        <taxon>Eukaryota</taxon>
        <taxon>Metazoa</taxon>
        <taxon>Ecdysozoa</taxon>
        <taxon>Arthropoda</taxon>
        <taxon>Hexapoda</taxon>
        <taxon>Insecta</taxon>
        <taxon>Pterygota</taxon>
        <taxon>Neoptera</taxon>
        <taxon>Endopterygota</taxon>
        <taxon>Hymenoptera</taxon>
        <taxon>Apocrita</taxon>
        <taxon>Aculeata</taxon>
        <taxon>Formicoidea</taxon>
        <taxon>Formicidae</taxon>
        <taxon>Myrmicinae</taxon>
        <taxon>Cyphomyrmex</taxon>
    </lineage>
</organism>
<feature type="domain" description="Myb/SANT-like DNA-binding" evidence="1">
    <location>
        <begin position="4"/>
        <end position="90"/>
    </location>
</feature>
<dbReference type="EMBL" id="KQ978231">
    <property type="protein sequence ID" value="KYM96149.1"/>
    <property type="molecule type" value="Genomic_DNA"/>
</dbReference>
<dbReference type="Gene3D" id="1.10.10.60">
    <property type="entry name" value="Homeodomain-like"/>
    <property type="match status" value="1"/>
</dbReference>
<dbReference type="PANTHER" id="PTHR47595">
    <property type="entry name" value="HEAT SHOCK 70 KDA PROTEIN 14"/>
    <property type="match status" value="1"/>
</dbReference>
<reference evidence="2 3" key="1">
    <citation type="submission" date="2016-03" db="EMBL/GenBank/DDBJ databases">
        <title>Cyphomyrmex costatus WGS genome.</title>
        <authorList>
            <person name="Nygaard S."/>
            <person name="Hu H."/>
            <person name="Boomsma J."/>
            <person name="Zhang G."/>
        </authorList>
    </citation>
    <scope>NUCLEOTIDE SEQUENCE [LARGE SCALE GENOMIC DNA]</scope>
    <source>
        <strain evidence="2">MS0001</strain>
        <tissue evidence="2">Whole body</tissue>
    </source>
</reference>
<dbReference type="Proteomes" id="UP000078542">
    <property type="component" value="Unassembled WGS sequence"/>
</dbReference>
<name>A0A195C5M1_9HYME</name>
<proteinExistence type="predicted"/>
<feature type="non-terminal residue" evidence="2">
    <location>
        <position position="1"/>
    </location>
</feature>
<dbReference type="Pfam" id="PF13837">
    <property type="entry name" value="Myb_DNA-bind_4"/>
    <property type="match status" value="1"/>
</dbReference>
<evidence type="ECO:0000259" key="1">
    <source>
        <dbReference type="Pfam" id="PF13837"/>
    </source>
</evidence>
<gene>
    <name evidence="2" type="ORF">ALC62_13200</name>
</gene>
<sequence>TAFKWPHEAILILMEEYRLRQKDFISGKMSQKKIWLLIAAKMLKHGYKVSGLQCVSKFSGLKRTYKAVKSHNKKIDIKLNWIFFKLMDDLLGKSSMSSVTTVSSTGKRSQIESVCSSSGSDKEEDIIRPNKKIRQIAPVEKLIEDLRNMRKVTEEAQERRHKENIELRRRLLNSFDKMLNILEKK</sequence>